<protein>
    <recommendedName>
        <fullName evidence="1">Hemerythrin-like domain-containing protein</fullName>
    </recommendedName>
</protein>
<evidence type="ECO:0000313" key="2">
    <source>
        <dbReference type="EMBL" id="QDU86609.1"/>
    </source>
</evidence>
<feature type="domain" description="Hemerythrin-like" evidence="1">
    <location>
        <begin position="9"/>
        <end position="121"/>
    </location>
</feature>
<dbReference type="Pfam" id="PF01814">
    <property type="entry name" value="Hemerythrin"/>
    <property type="match status" value="1"/>
</dbReference>
<dbReference type="RefSeq" id="WP_419186129.1">
    <property type="nucleotide sequence ID" value="NZ_CP036290.1"/>
</dbReference>
<name>A0A518D572_9BACT</name>
<organism evidence="2 3">
    <name type="scientific">Rohdeia mirabilis</name>
    <dbReference type="NCBI Taxonomy" id="2528008"/>
    <lineage>
        <taxon>Bacteria</taxon>
        <taxon>Pseudomonadati</taxon>
        <taxon>Planctomycetota</taxon>
        <taxon>Planctomycetia</taxon>
        <taxon>Planctomycetia incertae sedis</taxon>
        <taxon>Rohdeia</taxon>
    </lineage>
</organism>
<sequence length="167" mass="17878">MKRCAELRDLSEDHHHGLVLARRCRRAAAIGDQNVVATAWADARLRFERELAPHFAAEEAALLPALRAVGASDVADRIASEHAALRASMAPGADRGAGALDAFGTLLHDHIRFEERVVFERAQDVLDLDALGAVRAARSTAPVERVTCDLPMARGEGGTDRDGPGAN</sequence>
<dbReference type="EMBL" id="CP036290">
    <property type="protein sequence ID" value="QDU86609.1"/>
    <property type="molecule type" value="Genomic_DNA"/>
</dbReference>
<accession>A0A518D572</accession>
<dbReference type="AlphaFoldDB" id="A0A518D572"/>
<gene>
    <name evidence="2" type="ORF">Pla163_37600</name>
</gene>
<evidence type="ECO:0000313" key="3">
    <source>
        <dbReference type="Proteomes" id="UP000319342"/>
    </source>
</evidence>
<evidence type="ECO:0000259" key="1">
    <source>
        <dbReference type="Pfam" id="PF01814"/>
    </source>
</evidence>
<proteinExistence type="predicted"/>
<reference evidence="2 3" key="1">
    <citation type="submission" date="2019-02" db="EMBL/GenBank/DDBJ databases">
        <title>Deep-cultivation of Planctomycetes and their phenomic and genomic characterization uncovers novel biology.</title>
        <authorList>
            <person name="Wiegand S."/>
            <person name="Jogler M."/>
            <person name="Boedeker C."/>
            <person name="Pinto D."/>
            <person name="Vollmers J."/>
            <person name="Rivas-Marin E."/>
            <person name="Kohn T."/>
            <person name="Peeters S.H."/>
            <person name="Heuer A."/>
            <person name="Rast P."/>
            <person name="Oberbeckmann S."/>
            <person name="Bunk B."/>
            <person name="Jeske O."/>
            <person name="Meyerdierks A."/>
            <person name="Storesund J.E."/>
            <person name="Kallscheuer N."/>
            <person name="Luecker S."/>
            <person name="Lage O.M."/>
            <person name="Pohl T."/>
            <person name="Merkel B.J."/>
            <person name="Hornburger P."/>
            <person name="Mueller R.-W."/>
            <person name="Bruemmer F."/>
            <person name="Labrenz M."/>
            <person name="Spormann A.M."/>
            <person name="Op den Camp H."/>
            <person name="Overmann J."/>
            <person name="Amann R."/>
            <person name="Jetten M.S.M."/>
            <person name="Mascher T."/>
            <person name="Medema M.H."/>
            <person name="Devos D.P."/>
            <person name="Kaster A.-K."/>
            <person name="Ovreas L."/>
            <person name="Rohde M."/>
            <person name="Galperin M.Y."/>
            <person name="Jogler C."/>
        </authorList>
    </citation>
    <scope>NUCLEOTIDE SEQUENCE [LARGE SCALE GENOMIC DNA]</scope>
    <source>
        <strain evidence="2 3">Pla163</strain>
    </source>
</reference>
<keyword evidence="3" id="KW-1185">Reference proteome</keyword>
<dbReference type="Gene3D" id="1.20.120.520">
    <property type="entry name" value="nmb1532 protein domain like"/>
    <property type="match status" value="1"/>
</dbReference>
<dbReference type="Proteomes" id="UP000319342">
    <property type="component" value="Chromosome"/>
</dbReference>
<dbReference type="InterPro" id="IPR012312">
    <property type="entry name" value="Hemerythrin-like"/>
</dbReference>